<evidence type="ECO:0000256" key="1">
    <source>
        <dbReference type="ARBA" id="ARBA00022553"/>
    </source>
</evidence>
<feature type="domain" description="Response regulatory" evidence="3">
    <location>
        <begin position="24"/>
        <end position="142"/>
    </location>
</feature>
<feature type="modified residue" description="4-aspartylphosphate" evidence="2">
    <location>
        <position position="73"/>
    </location>
</feature>
<reference evidence="4" key="1">
    <citation type="submission" date="2021-12" db="EMBL/GenBank/DDBJ databases">
        <title>Discovery of the Pendulisporaceae a myxobacterial family with distinct sporulation behavior and unique specialized metabolism.</title>
        <authorList>
            <person name="Garcia R."/>
            <person name="Popoff A."/>
            <person name="Bader C.D."/>
            <person name="Loehr J."/>
            <person name="Walesch S."/>
            <person name="Walt C."/>
            <person name="Boldt J."/>
            <person name="Bunk B."/>
            <person name="Haeckl F.J.F.P.J."/>
            <person name="Gunesch A.P."/>
            <person name="Birkelbach J."/>
            <person name="Nuebel U."/>
            <person name="Pietschmann T."/>
            <person name="Bach T."/>
            <person name="Mueller R."/>
        </authorList>
    </citation>
    <scope>NUCLEOTIDE SEQUENCE</scope>
    <source>
        <strain evidence="4">MSr11367</strain>
    </source>
</reference>
<dbReference type="InterPro" id="IPR011006">
    <property type="entry name" value="CheY-like_superfamily"/>
</dbReference>
<accession>A0ABZ2LDI4</accession>
<name>A0ABZ2LDI4_9BACT</name>
<dbReference type="SMART" id="SM00448">
    <property type="entry name" value="REC"/>
    <property type="match status" value="1"/>
</dbReference>
<evidence type="ECO:0000313" key="5">
    <source>
        <dbReference type="Proteomes" id="UP001374803"/>
    </source>
</evidence>
<dbReference type="EMBL" id="CP089983">
    <property type="protein sequence ID" value="WXB06792.1"/>
    <property type="molecule type" value="Genomic_DNA"/>
</dbReference>
<dbReference type="PANTHER" id="PTHR44591:SF3">
    <property type="entry name" value="RESPONSE REGULATORY DOMAIN-CONTAINING PROTEIN"/>
    <property type="match status" value="1"/>
</dbReference>
<dbReference type="CDD" id="cd17580">
    <property type="entry name" value="REC_2_DhkD-like"/>
    <property type="match status" value="1"/>
</dbReference>
<dbReference type="PANTHER" id="PTHR44591">
    <property type="entry name" value="STRESS RESPONSE REGULATOR PROTEIN 1"/>
    <property type="match status" value="1"/>
</dbReference>
<evidence type="ECO:0000256" key="2">
    <source>
        <dbReference type="PROSITE-ProRule" id="PRU00169"/>
    </source>
</evidence>
<dbReference type="RefSeq" id="WP_394836448.1">
    <property type="nucleotide sequence ID" value="NZ_CP089929.1"/>
</dbReference>
<dbReference type="InterPro" id="IPR050595">
    <property type="entry name" value="Bact_response_regulator"/>
</dbReference>
<keyword evidence="1 2" id="KW-0597">Phosphoprotein</keyword>
<dbReference type="Pfam" id="PF00072">
    <property type="entry name" value="Response_reg"/>
    <property type="match status" value="1"/>
</dbReference>
<proteinExistence type="predicted"/>
<gene>
    <name evidence="4" type="ORF">LVJ94_06035</name>
</gene>
<organism evidence="4 5">
    <name type="scientific">Pendulispora rubella</name>
    <dbReference type="NCBI Taxonomy" id="2741070"/>
    <lineage>
        <taxon>Bacteria</taxon>
        <taxon>Pseudomonadati</taxon>
        <taxon>Myxococcota</taxon>
        <taxon>Myxococcia</taxon>
        <taxon>Myxococcales</taxon>
        <taxon>Sorangiineae</taxon>
        <taxon>Pendulisporaceae</taxon>
        <taxon>Pendulispora</taxon>
    </lineage>
</organism>
<keyword evidence="5" id="KW-1185">Reference proteome</keyword>
<dbReference type="Gene3D" id="3.40.50.2300">
    <property type="match status" value="1"/>
</dbReference>
<dbReference type="SUPFAM" id="SSF52172">
    <property type="entry name" value="CheY-like"/>
    <property type="match status" value="1"/>
</dbReference>
<protein>
    <submittedName>
        <fullName evidence="4">Response regulator</fullName>
    </submittedName>
</protein>
<sequence>MQKVDEVPSIRGRRRPTAKFAGIRVLVVDDERDSRLVMEMFFRLRGASVRTAPSASEGRRMLEMFKPHLIVSDIAMPDEDGNQLLQSIRALPVERGGRTPAIAVTAFAYPEDRRRALESGFDVHLSKPANFEELFQAVHDLTANVDS</sequence>
<evidence type="ECO:0000259" key="3">
    <source>
        <dbReference type="PROSITE" id="PS50110"/>
    </source>
</evidence>
<dbReference type="PROSITE" id="PS50110">
    <property type="entry name" value="RESPONSE_REGULATORY"/>
    <property type="match status" value="1"/>
</dbReference>
<dbReference type="InterPro" id="IPR001789">
    <property type="entry name" value="Sig_transdc_resp-reg_receiver"/>
</dbReference>
<evidence type="ECO:0000313" key="4">
    <source>
        <dbReference type="EMBL" id="WXB06792.1"/>
    </source>
</evidence>
<dbReference type="Proteomes" id="UP001374803">
    <property type="component" value="Chromosome"/>
</dbReference>